<sequence>MKKEIAPEQYNYNKFPGPEFITFDQFVKSDDISFTILENHKEALDVTAFTQRFSEIMLRYDYIVGDWSNGQLRLKGFFKDEKPVLAAQKVSRIEDYLKEYCSFGCAYFILENAEPRELPKEEDKPRRRRNRRQNNRSERPERDKKDNRQWRQQASETELEVHFEPIKKPRRSKPKNDFKKIQRKQTDSAAVNKKKPTKQKAEKVQQHFTIRKKEN</sequence>
<dbReference type="InterPro" id="IPR009370">
    <property type="entry name" value="YutD-like"/>
</dbReference>
<reference evidence="3" key="1">
    <citation type="journal article" date="2019" name="Int. J. Syst. Evol. Microbiol.">
        <title>The Global Catalogue of Microorganisms (GCM) 10K type strain sequencing project: providing services to taxonomists for standard genome sequencing and annotation.</title>
        <authorList>
            <consortium name="The Broad Institute Genomics Platform"/>
            <consortium name="The Broad Institute Genome Sequencing Center for Infectious Disease"/>
            <person name="Wu L."/>
            <person name="Ma J."/>
        </authorList>
    </citation>
    <scope>NUCLEOTIDE SEQUENCE [LARGE SCALE GENOMIC DNA]</scope>
    <source>
        <strain evidence="3">CCUG 67170</strain>
    </source>
</reference>
<feature type="region of interest" description="Disordered" evidence="1">
    <location>
        <begin position="118"/>
        <end position="215"/>
    </location>
</feature>
<feature type="compositionally biased region" description="Basic and acidic residues" evidence="1">
    <location>
        <begin position="174"/>
        <end position="186"/>
    </location>
</feature>
<protein>
    <submittedName>
        <fullName evidence="2">YutD family protein</fullName>
    </submittedName>
</protein>
<comment type="caution">
    <text evidence="2">The sequence shown here is derived from an EMBL/GenBank/DDBJ whole genome shotgun (WGS) entry which is preliminary data.</text>
</comment>
<organism evidence="2 3">
    <name type="scientific">Streptococcus caprae</name>
    <dbReference type="NCBI Taxonomy" id="1640501"/>
    <lineage>
        <taxon>Bacteria</taxon>
        <taxon>Bacillati</taxon>
        <taxon>Bacillota</taxon>
        <taxon>Bacilli</taxon>
        <taxon>Lactobacillales</taxon>
        <taxon>Streptococcaceae</taxon>
        <taxon>Streptococcus</taxon>
    </lineage>
</organism>
<name>A0ABV8CWQ4_9STRE</name>
<evidence type="ECO:0000313" key="3">
    <source>
        <dbReference type="Proteomes" id="UP001595807"/>
    </source>
</evidence>
<dbReference type="InterPro" id="IPR038141">
    <property type="entry name" value="YutD-like_sf"/>
</dbReference>
<feature type="compositionally biased region" description="Basic and acidic residues" evidence="1">
    <location>
        <begin position="199"/>
        <end position="215"/>
    </location>
</feature>
<dbReference type="Gene3D" id="3.50.4.20">
    <property type="match status" value="1"/>
</dbReference>
<dbReference type="PIRSF" id="PIRSF012565">
    <property type="entry name" value="DUF1027"/>
    <property type="match status" value="1"/>
</dbReference>
<keyword evidence="3" id="KW-1185">Reference proteome</keyword>
<gene>
    <name evidence="2" type="ORF">ACFORF_07670</name>
</gene>
<dbReference type="Proteomes" id="UP001595807">
    <property type="component" value="Unassembled WGS sequence"/>
</dbReference>
<evidence type="ECO:0000313" key="2">
    <source>
        <dbReference type="EMBL" id="MFC3928440.1"/>
    </source>
</evidence>
<dbReference type="EMBL" id="JBHRZV010000049">
    <property type="protein sequence ID" value="MFC3928440.1"/>
    <property type="molecule type" value="Genomic_DNA"/>
</dbReference>
<evidence type="ECO:0000256" key="1">
    <source>
        <dbReference type="SAM" id="MobiDB-lite"/>
    </source>
</evidence>
<proteinExistence type="predicted"/>
<accession>A0ABV8CWQ4</accession>
<feature type="compositionally biased region" description="Basic and acidic residues" evidence="1">
    <location>
        <begin position="135"/>
        <end position="149"/>
    </location>
</feature>
<dbReference type="RefSeq" id="WP_380426975.1">
    <property type="nucleotide sequence ID" value="NZ_JBHRZV010000049.1"/>
</dbReference>
<dbReference type="Pfam" id="PF06265">
    <property type="entry name" value="YutD-like"/>
    <property type="match status" value="1"/>
</dbReference>